<proteinExistence type="predicted"/>
<dbReference type="SUPFAM" id="SSF48452">
    <property type="entry name" value="TPR-like"/>
    <property type="match status" value="1"/>
</dbReference>
<evidence type="ECO:0008006" key="3">
    <source>
        <dbReference type="Google" id="ProtNLM"/>
    </source>
</evidence>
<accession>A0A7S9LVE7</accession>
<organism evidence="1 2">
    <name type="scientific">Pontivivens ytuae</name>
    <dbReference type="NCBI Taxonomy" id="2789856"/>
    <lineage>
        <taxon>Bacteria</taxon>
        <taxon>Pseudomonadati</taxon>
        <taxon>Pseudomonadota</taxon>
        <taxon>Alphaproteobacteria</taxon>
        <taxon>Rhodobacterales</taxon>
        <taxon>Paracoccaceae</taxon>
        <taxon>Pontivivens</taxon>
    </lineage>
</organism>
<gene>
    <name evidence="1" type="ORF">I0K15_10105</name>
</gene>
<protein>
    <recommendedName>
        <fullName evidence="3">Tetratricopeptide repeat protein</fullName>
    </recommendedName>
</protein>
<dbReference type="EMBL" id="CP064942">
    <property type="protein sequence ID" value="QPH56042.1"/>
    <property type="molecule type" value="Genomic_DNA"/>
</dbReference>
<dbReference type="Proteomes" id="UP000594800">
    <property type="component" value="Chromosome"/>
</dbReference>
<dbReference type="InterPro" id="IPR011990">
    <property type="entry name" value="TPR-like_helical_dom_sf"/>
</dbReference>
<sequence>MMLAIFVRAQHLQFDAAEKLVAALEALGEDGADLRFAKAVVLFQQERYADVLEELRELDRLDPADTTAGARQSDRLQARSYMKAKACYALYGSLDEEGRASLDFYLRRRRSMP</sequence>
<dbReference type="AlphaFoldDB" id="A0A7S9LVE7"/>
<evidence type="ECO:0000313" key="2">
    <source>
        <dbReference type="Proteomes" id="UP000594800"/>
    </source>
</evidence>
<name>A0A7S9LVE7_9RHOB</name>
<keyword evidence="2" id="KW-1185">Reference proteome</keyword>
<dbReference type="RefSeq" id="WP_196105299.1">
    <property type="nucleotide sequence ID" value="NZ_CP064942.1"/>
</dbReference>
<evidence type="ECO:0000313" key="1">
    <source>
        <dbReference type="EMBL" id="QPH56042.1"/>
    </source>
</evidence>
<reference evidence="1 2" key="1">
    <citation type="submission" date="2020-11" db="EMBL/GenBank/DDBJ databases">
        <title>Description of Pontivivens ytuae sp. nov. isolated from deep sea sediment of Mariana Trench.</title>
        <authorList>
            <person name="Wang Z."/>
            <person name="Sun Q.-L."/>
            <person name="Xu X.-D."/>
            <person name="Tang Y.-Z."/>
            <person name="Zhang J."/>
        </authorList>
    </citation>
    <scope>NUCLEOTIDE SEQUENCE [LARGE SCALE GENOMIC DNA]</scope>
    <source>
        <strain evidence="1 2">MT2928</strain>
    </source>
</reference>
<dbReference type="KEGG" id="poz:I0K15_10105"/>